<comment type="caution">
    <text evidence="2">The sequence shown here is derived from an EMBL/GenBank/DDBJ whole genome shotgun (WGS) entry which is preliminary data.</text>
</comment>
<name>A0A840TVW0_9BACT</name>
<gene>
    <name evidence="2" type="ORF">HNQ92_001915</name>
</gene>
<evidence type="ECO:0000313" key="2">
    <source>
        <dbReference type="EMBL" id="MBB5283789.1"/>
    </source>
</evidence>
<proteinExistence type="predicted"/>
<protein>
    <submittedName>
        <fullName evidence="2">Uncharacterized protein</fullName>
    </submittedName>
</protein>
<dbReference type="AlphaFoldDB" id="A0A840TVW0"/>
<feature type="compositionally biased region" description="Basic and acidic residues" evidence="1">
    <location>
        <begin position="19"/>
        <end position="30"/>
    </location>
</feature>
<keyword evidence="3" id="KW-1185">Reference proteome</keyword>
<evidence type="ECO:0000313" key="3">
    <source>
        <dbReference type="Proteomes" id="UP000557307"/>
    </source>
</evidence>
<reference evidence="2 3" key="1">
    <citation type="submission" date="2020-08" db="EMBL/GenBank/DDBJ databases">
        <title>Genomic Encyclopedia of Type Strains, Phase IV (KMG-IV): sequencing the most valuable type-strain genomes for metagenomic binning, comparative biology and taxonomic classification.</title>
        <authorList>
            <person name="Goeker M."/>
        </authorList>
    </citation>
    <scope>NUCLEOTIDE SEQUENCE [LARGE SCALE GENOMIC DNA]</scope>
    <source>
        <strain evidence="2 3">DSM 105074</strain>
    </source>
</reference>
<organism evidence="2 3">
    <name type="scientific">Rhabdobacter roseus</name>
    <dbReference type="NCBI Taxonomy" id="1655419"/>
    <lineage>
        <taxon>Bacteria</taxon>
        <taxon>Pseudomonadati</taxon>
        <taxon>Bacteroidota</taxon>
        <taxon>Cytophagia</taxon>
        <taxon>Cytophagales</taxon>
        <taxon>Cytophagaceae</taxon>
        <taxon>Rhabdobacter</taxon>
    </lineage>
</organism>
<dbReference type="Proteomes" id="UP000557307">
    <property type="component" value="Unassembled WGS sequence"/>
</dbReference>
<dbReference type="EMBL" id="JACHGF010000002">
    <property type="protein sequence ID" value="MBB5283789.1"/>
    <property type="molecule type" value="Genomic_DNA"/>
</dbReference>
<dbReference type="RefSeq" id="WP_281380722.1">
    <property type="nucleotide sequence ID" value="NZ_JACHGF010000002.1"/>
</dbReference>
<accession>A0A840TVW0</accession>
<sequence length="41" mass="4573">MNKSKLGYLARSAPSNAKYPRELETEADSKSTLRGTLEVLF</sequence>
<feature type="region of interest" description="Disordered" evidence="1">
    <location>
        <begin position="1"/>
        <end position="30"/>
    </location>
</feature>
<evidence type="ECO:0000256" key="1">
    <source>
        <dbReference type="SAM" id="MobiDB-lite"/>
    </source>
</evidence>